<name>A0ABR9QV47_9FIRM</name>
<evidence type="ECO:0000259" key="1">
    <source>
        <dbReference type="Pfam" id="PF13480"/>
    </source>
</evidence>
<dbReference type="PANTHER" id="PTHR36174">
    <property type="entry name" value="LIPID II:GLYCINE GLYCYLTRANSFERASE"/>
    <property type="match status" value="1"/>
</dbReference>
<dbReference type="EMBL" id="JADCKA010000001">
    <property type="protein sequence ID" value="MBE5034740.1"/>
    <property type="molecule type" value="Genomic_DNA"/>
</dbReference>
<protein>
    <submittedName>
        <fullName evidence="2">GNAT family N-acetyltransferase</fullName>
    </submittedName>
</protein>
<organism evidence="2 3">
    <name type="scientific">Gallibacter intestinalis</name>
    <dbReference type="NCBI Taxonomy" id="2779356"/>
    <lineage>
        <taxon>Bacteria</taxon>
        <taxon>Bacillati</taxon>
        <taxon>Bacillota</taxon>
        <taxon>Clostridia</taxon>
        <taxon>Eubacteriales</taxon>
        <taxon>Eubacteriaceae</taxon>
        <taxon>Gallibacter</taxon>
    </lineage>
</organism>
<reference evidence="2 3" key="1">
    <citation type="submission" date="2020-10" db="EMBL/GenBank/DDBJ databases">
        <title>ChiBAC.</title>
        <authorList>
            <person name="Zenner C."/>
            <person name="Hitch T.C.A."/>
            <person name="Clavel T."/>
        </authorList>
    </citation>
    <scope>NUCLEOTIDE SEQUENCE [LARGE SCALE GENOMIC DNA]</scope>
    <source>
        <strain evidence="2 3">DSM 108706</strain>
    </source>
</reference>
<accession>A0ABR9QV47</accession>
<dbReference type="RefSeq" id="WP_226384408.1">
    <property type="nucleotide sequence ID" value="NZ_JADCKA010000001.1"/>
</dbReference>
<feature type="domain" description="BioF2-like acetyltransferase" evidence="1">
    <location>
        <begin position="139"/>
        <end position="256"/>
    </location>
</feature>
<comment type="caution">
    <text evidence="2">The sequence shown here is derived from an EMBL/GenBank/DDBJ whole genome shotgun (WGS) entry which is preliminary data.</text>
</comment>
<dbReference type="Pfam" id="PF13480">
    <property type="entry name" value="Acetyltransf_6"/>
    <property type="match status" value="1"/>
</dbReference>
<sequence length="311" mass="36313">MNSLYINSIFESKGWLTSMCGDNWEIITVKKNNGEIAAALPIYYTKKFGCKLATVPPLSQTCGLYIERTGAKLSKQLEKEKKYIVEIIDRLPKNYSYDLYLDANNEYVLPFLWKGFKVVPRFSYRIEKLDDLDVVWAGFKENIRTDIRKAEKKVKVVESENIDILIKMLNETFKRQNRKSPYDENIIKKLDTFLKKEKACKLLYAIDDDENIHAATYFVYDEKRCYYLMSGGDPLYRNSGATALLVWEGIKFASKHSELFDFEGSMIEDIERFVRGFGAKPQVYYNVRKLKPLLRMAEGIKPTIKKLLHYK</sequence>
<evidence type="ECO:0000313" key="3">
    <source>
        <dbReference type="Proteomes" id="UP001516588"/>
    </source>
</evidence>
<gene>
    <name evidence="2" type="ORF">INF20_00355</name>
</gene>
<keyword evidence="3" id="KW-1185">Reference proteome</keyword>
<dbReference type="Proteomes" id="UP001516588">
    <property type="component" value="Unassembled WGS sequence"/>
</dbReference>
<dbReference type="Gene3D" id="3.40.630.30">
    <property type="match status" value="1"/>
</dbReference>
<dbReference type="InterPro" id="IPR050644">
    <property type="entry name" value="PG_Glycine_Bridge_Synth"/>
</dbReference>
<dbReference type="InterPro" id="IPR038740">
    <property type="entry name" value="BioF2-like_GNAT_dom"/>
</dbReference>
<dbReference type="InterPro" id="IPR016181">
    <property type="entry name" value="Acyl_CoA_acyltransferase"/>
</dbReference>
<dbReference type="PANTHER" id="PTHR36174:SF1">
    <property type="entry name" value="LIPID II:GLYCINE GLYCYLTRANSFERASE"/>
    <property type="match status" value="1"/>
</dbReference>
<evidence type="ECO:0000313" key="2">
    <source>
        <dbReference type="EMBL" id="MBE5034740.1"/>
    </source>
</evidence>
<dbReference type="SUPFAM" id="SSF55729">
    <property type="entry name" value="Acyl-CoA N-acyltransferases (Nat)"/>
    <property type="match status" value="1"/>
</dbReference>
<proteinExistence type="predicted"/>